<proteinExistence type="inferred from homology"/>
<sequence length="418" mass="47058">MKKMTAILLGAGGRAVLAYAPYAKLYPQDLEFVAVAEPIAERRESFVQEFNIPSENVFTDWEQVFERPRLADIAIICTQDRLHYKPAMKALAHGYHVLLEKPMSPEPLECIELELAAKKNDRLLTICHVLRYTNFWHAIKQTITDGRIGDVVSIQMNENVGYHHIAHSFVRGSWNNSETTSPMILAKSCHDMDILSWLMDQECTKVSSFGSLTHFTLDNAPEGSTERCLDGCAVESSCPYSAIKLYMQDRKWLSSIEVTENGLVQALKEGKFGRCVYRCDNNVVDHQVVNLEFMNKSTATFSMCGFTHDISRGIQIMGTKGEIRGYMGESAFTVYNFLTREQNEVKVRANASGHGGGDEGIMRSFLQEARHYNGSQSLTSAENSVRSHLIAFAAEESRLNGGRPIDLKEFRAHLLRNQ</sequence>
<dbReference type="PANTHER" id="PTHR43377">
    <property type="entry name" value="BILIVERDIN REDUCTASE A"/>
    <property type="match status" value="1"/>
</dbReference>
<dbReference type="Pfam" id="PF02894">
    <property type="entry name" value="GFO_IDH_MocA_C"/>
    <property type="match status" value="1"/>
</dbReference>
<dbReference type="Gene3D" id="3.40.50.720">
    <property type="entry name" value="NAD(P)-binding Rossmann-like Domain"/>
    <property type="match status" value="1"/>
</dbReference>
<dbReference type="Pfam" id="PF01408">
    <property type="entry name" value="GFO_IDH_MocA"/>
    <property type="match status" value="1"/>
</dbReference>
<feature type="domain" description="Gfo/Idh/MocA-like oxidoreductase C-terminal" evidence="3">
    <location>
        <begin position="140"/>
        <end position="405"/>
    </location>
</feature>
<dbReference type="InterPro" id="IPR036291">
    <property type="entry name" value="NAD(P)-bd_dom_sf"/>
</dbReference>
<keyword evidence="5" id="KW-1185">Reference proteome</keyword>
<dbReference type="Proteomes" id="UP001519287">
    <property type="component" value="Unassembled WGS sequence"/>
</dbReference>
<dbReference type="InterPro" id="IPR051450">
    <property type="entry name" value="Gfo/Idh/MocA_Oxidoreductases"/>
</dbReference>
<evidence type="ECO:0000256" key="1">
    <source>
        <dbReference type="ARBA" id="ARBA00010928"/>
    </source>
</evidence>
<accession>A0ABS4J5K9</accession>
<dbReference type="SUPFAM" id="SSF51735">
    <property type="entry name" value="NAD(P)-binding Rossmann-fold domains"/>
    <property type="match status" value="1"/>
</dbReference>
<comment type="similarity">
    <text evidence="1">Belongs to the Gfo/Idh/MocA family.</text>
</comment>
<reference evidence="4 5" key="1">
    <citation type="submission" date="2021-03" db="EMBL/GenBank/DDBJ databases">
        <title>Genomic Encyclopedia of Type Strains, Phase IV (KMG-IV): sequencing the most valuable type-strain genomes for metagenomic binning, comparative biology and taxonomic classification.</title>
        <authorList>
            <person name="Goeker M."/>
        </authorList>
    </citation>
    <scope>NUCLEOTIDE SEQUENCE [LARGE SCALE GENOMIC DNA]</scope>
    <source>
        <strain evidence="4 5">DSM 26048</strain>
    </source>
</reference>
<dbReference type="InterPro" id="IPR000683">
    <property type="entry name" value="Gfo/Idh/MocA-like_OxRdtase_N"/>
</dbReference>
<dbReference type="RefSeq" id="WP_209976412.1">
    <property type="nucleotide sequence ID" value="NZ_JAGGLB010000026.1"/>
</dbReference>
<dbReference type="PANTHER" id="PTHR43377:SF2">
    <property type="entry name" value="BINDING ROSSMANN FOLD OXIDOREDUCTASE, PUTATIVE (AFU_ORTHOLOGUE AFUA_4G00560)-RELATED"/>
    <property type="match status" value="1"/>
</dbReference>
<protein>
    <submittedName>
        <fullName evidence="4">Dehydrogenase</fullName>
    </submittedName>
</protein>
<name>A0ABS4J5K9_9BACL</name>
<dbReference type="Gene3D" id="3.30.360.10">
    <property type="entry name" value="Dihydrodipicolinate Reductase, domain 2"/>
    <property type="match status" value="1"/>
</dbReference>
<dbReference type="SUPFAM" id="SSF55347">
    <property type="entry name" value="Glyceraldehyde-3-phosphate dehydrogenase-like, C-terminal domain"/>
    <property type="match status" value="1"/>
</dbReference>
<feature type="domain" description="Gfo/Idh/MocA-like oxidoreductase N-terminal" evidence="2">
    <location>
        <begin position="8"/>
        <end position="126"/>
    </location>
</feature>
<evidence type="ECO:0000313" key="5">
    <source>
        <dbReference type="Proteomes" id="UP001519287"/>
    </source>
</evidence>
<comment type="caution">
    <text evidence="4">The sequence shown here is derived from an EMBL/GenBank/DDBJ whole genome shotgun (WGS) entry which is preliminary data.</text>
</comment>
<dbReference type="InterPro" id="IPR004104">
    <property type="entry name" value="Gfo/Idh/MocA-like_OxRdtase_C"/>
</dbReference>
<dbReference type="EMBL" id="JAGGLB010000026">
    <property type="protein sequence ID" value="MBP1994570.1"/>
    <property type="molecule type" value="Genomic_DNA"/>
</dbReference>
<evidence type="ECO:0000313" key="4">
    <source>
        <dbReference type="EMBL" id="MBP1994570.1"/>
    </source>
</evidence>
<gene>
    <name evidence="4" type="ORF">J2Z66_006209</name>
</gene>
<organism evidence="4 5">
    <name type="scientific">Paenibacillus eucommiae</name>
    <dbReference type="NCBI Taxonomy" id="1355755"/>
    <lineage>
        <taxon>Bacteria</taxon>
        <taxon>Bacillati</taxon>
        <taxon>Bacillota</taxon>
        <taxon>Bacilli</taxon>
        <taxon>Bacillales</taxon>
        <taxon>Paenibacillaceae</taxon>
        <taxon>Paenibacillus</taxon>
    </lineage>
</organism>
<evidence type="ECO:0000259" key="3">
    <source>
        <dbReference type="Pfam" id="PF02894"/>
    </source>
</evidence>
<evidence type="ECO:0000259" key="2">
    <source>
        <dbReference type="Pfam" id="PF01408"/>
    </source>
</evidence>